<dbReference type="InterPro" id="IPR009056">
    <property type="entry name" value="Cyt_c-like_dom"/>
</dbReference>
<keyword evidence="9" id="KW-0732">Signal</keyword>
<evidence type="ECO:0000256" key="5">
    <source>
        <dbReference type="ARBA" id="ARBA00022764"/>
    </source>
</evidence>
<dbReference type="EMBL" id="MKFT01000012">
    <property type="protein sequence ID" value="OHY93105.1"/>
    <property type="molecule type" value="Genomic_DNA"/>
</dbReference>
<dbReference type="PROSITE" id="PS51007">
    <property type="entry name" value="CYTC"/>
    <property type="match status" value="2"/>
</dbReference>
<dbReference type="InterPro" id="IPR024167">
    <property type="entry name" value="Cytochrome_c4-like"/>
</dbReference>
<evidence type="ECO:0000256" key="2">
    <source>
        <dbReference type="ARBA" id="ARBA00022448"/>
    </source>
</evidence>
<dbReference type="InterPro" id="IPR036909">
    <property type="entry name" value="Cyt_c-like_dom_sf"/>
</dbReference>
<comment type="subcellular location">
    <subcellularLocation>
        <location evidence="1">Periplasm</location>
    </subcellularLocation>
</comment>
<name>A0ABX3D8J5_9VIBR</name>
<keyword evidence="4 8" id="KW-0479">Metal-binding</keyword>
<evidence type="ECO:0000256" key="8">
    <source>
        <dbReference type="PROSITE-ProRule" id="PRU00433"/>
    </source>
</evidence>
<feature type="chain" id="PRO_5045303640" evidence="9">
    <location>
        <begin position="28"/>
        <end position="207"/>
    </location>
</feature>
<comment type="caution">
    <text evidence="11">The sequence shown here is derived from an EMBL/GenBank/DDBJ whole genome shotgun (WGS) entry which is preliminary data.</text>
</comment>
<dbReference type="PANTHER" id="PTHR33751">
    <property type="entry name" value="CBB3-TYPE CYTOCHROME C OXIDASE SUBUNIT FIXP"/>
    <property type="match status" value="1"/>
</dbReference>
<dbReference type="Gene3D" id="1.10.760.10">
    <property type="entry name" value="Cytochrome c-like domain"/>
    <property type="match status" value="2"/>
</dbReference>
<reference evidence="11 12" key="1">
    <citation type="submission" date="2016-09" db="EMBL/GenBank/DDBJ databases">
        <title>Isolation, identification and antibiotic sensitivity analysis of bacterial pathogen from juvenile Hippocampus erectus with tail-rotted disease.</title>
        <authorList>
            <person name="Yang Q."/>
        </authorList>
    </citation>
    <scope>NUCLEOTIDE SEQUENCE [LARGE SCALE GENOMIC DNA]</scope>
    <source>
        <strain evidence="11 12">HM-10</strain>
    </source>
</reference>
<keyword evidence="6" id="KW-0249">Electron transport</keyword>
<evidence type="ECO:0000256" key="4">
    <source>
        <dbReference type="ARBA" id="ARBA00022723"/>
    </source>
</evidence>
<evidence type="ECO:0000256" key="9">
    <source>
        <dbReference type="SAM" id="SignalP"/>
    </source>
</evidence>
<dbReference type="PIRSF" id="PIRSF000005">
    <property type="entry name" value="Cytochrome_c4"/>
    <property type="match status" value="1"/>
</dbReference>
<feature type="domain" description="Cytochrome c" evidence="10">
    <location>
        <begin position="24"/>
        <end position="116"/>
    </location>
</feature>
<feature type="domain" description="Cytochrome c" evidence="10">
    <location>
        <begin position="127"/>
        <end position="207"/>
    </location>
</feature>
<dbReference type="PANTHER" id="PTHR33751:SF9">
    <property type="entry name" value="CYTOCHROME C4"/>
    <property type="match status" value="1"/>
</dbReference>
<sequence>MYFFVNLTSKILMVSALNLWLISFCLASTEDIIANSECESCHGPKGVSSNTNIPSIAGIPEFNQIDQMLRYLEGRPAATVQYVHGDTSKKGDMVSIVESLTEIQIEQIAKYYSEIDFVRAEQPYDEVLAAQGKAIHLKGCESCHAEGGSDPFDEASILAGQQKGYLLTTLQQFNQGKRSVDKKMDEAIKSLSADELLALSEYYASFR</sequence>
<dbReference type="InterPro" id="IPR050597">
    <property type="entry name" value="Cytochrome_c_Oxidase_Subunit"/>
</dbReference>
<keyword evidence="12" id="KW-1185">Reference proteome</keyword>
<organism evidence="11 12">
    <name type="scientific">Vibrio rotiferianus</name>
    <dbReference type="NCBI Taxonomy" id="190895"/>
    <lineage>
        <taxon>Bacteria</taxon>
        <taxon>Pseudomonadati</taxon>
        <taxon>Pseudomonadota</taxon>
        <taxon>Gammaproteobacteria</taxon>
        <taxon>Vibrionales</taxon>
        <taxon>Vibrionaceae</taxon>
        <taxon>Vibrio</taxon>
    </lineage>
</organism>
<evidence type="ECO:0000313" key="11">
    <source>
        <dbReference type="EMBL" id="OHY93105.1"/>
    </source>
</evidence>
<keyword evidence="2" id="KW-0813">Transport</keyword>
<proteinExistence type="predicted"/>
<evidence type="ECO:0000259" key="10">
    <source>
        <dbReference type="PROSITE" id="PS51007"/>
    </source>
</evidence>
<keyword evidence="5" id="KW-0574">Periplasm</keyword>
<evidence type="ECO:0000313" key="12">
    <source>
        <dbReference type="Proteomes" id="UP000180133"/>
    </source>
</evidence>
<dbReference type="GeneID" id="47656386"/>
<accession>A0ABX3D8J5</accession>
<keyword evidence="7 8" id="KW-0408">Iron</keyword>
<keyword evidence="3 8" id="KW-0349">Heme</keyword>
<dbReference type="Proteomes" id="UP000180133">
    <property type="component" value="Unassembled WGS sequence"/>
</dbReference>
<evidence type="ECO:0000256" key="1">
    <source>
        <dbReference type="ARBA" id="ARBA00004418"/>
    </source>
</evidence>
<evidence type="ECO:0000256" key="6">
    <source>
        <dbReference type="ARBA" id="ARBA00022982"/>
    </source>
</evidence>
<dbReference type="RefSeq" id="WP_071234806.1">
    <property type="nucleotide sequence ID" value="NZ_CP018312.1"/>
</dbReference>
<gene>
    <name evidence="11" type="ORF">BI375_06145</name>
</gene>
<feature type="signal peptide" evidence="9">
    <location>
        <begin position="1"/>
        <end position="27"/>
    </location>
</feature>
<evidence type="ECO:0000256" key="3">
    <source>
        <dbReference type="ARBA" id="ARBA00022617"/>
    </source>
</evidence>
<dbReference type="SUPFAM" id="SSF46626">
    <property type="entry name" value="Cytochrome c"/>
    <property type="match status" value="2"/>
</dbReference>
<evidence type="ECO:0000256" key="7">
    <source>
        <dbReference type="ARBA" id="ARBA00023004"/>
    </source>
</evidence>
<protein>
    <submittedName>
        <fullName evidence="11">Cytochrome c-553</fullName>
    </submittedName>
</protein>